<dbReference type="PROSITE" id="PS50297">
    <property type="entry name" value="ANK_REP_REGION"/>
    <property type="match status" value="4"/>
</dbReference>
<evidence type="ECO:0000256" key="5">
    <source>
        <dbReference type="ARBA" id="ARBA00023043"/>
    </source>
</evidence>
<keyword evidence="5 7" id="KW-0040">ANK repeat</keyword>
<feature type="transmembrane region" description="Helical" evidence="8">
    <location>
        <begin position="436"/>
        <end position="459"/>
    </location>
</feature>
<dbReference type="SMART" id="SM00248">
    <property type="entry name" value="ANK"/>
    <property type="match status" value="6"/>
</dbReference>
<gene>
    <name evidence="10" type="ORF">F3Y22_tig00112354pilonHSYRG00078</name>
</gene>
<feature type="repeat" description="ANK" evidence="7">
    <location>
        <begin position="98"/>
        <end position="120"/>
    </location>
</feature>
<reference evidence="10" key="1">
    <citation type="submission" date="2019-09" db="EMBL/GenBank/DDBJ databases">
        <title>Draft genome information of white flower Hibiscus syriacus.</title>
        <authorList>
            <person name="Kim Y.-M."/>
        </authorList>
    </citation>
    <scope>NUCLEOTIDE SEQUENCE [LARGE SCALE GENOMIC DNA]</scope>
    <source>
        <strain evidence="10">YM2019G1</strain>
    </source>
</reference>
<evidence type="ECO:0000256" key="7">
    <source>
        <dbReference type="PROSITE-ProRule" id="PRU00023"/>
    </source>
</evidence>
<dbReference type="PROSITE" id="PS50088">
    <property type="entry name" value="ANK_REPEAT"/>
    <property type="match status" value="4"/>
</dbReference>
<evidence type="ECO:0000256" key="1">
    <source>
        <dbReference type="ARBA" id="ARBA00004141"/>
    </source>
</evidence>
<keyword evidence="3" id="KW-0677">Repeat</keyword>
<feature type="transmembrane region" description="Helical" evidence="8">
    <location>
        <begin position="505"/>
        <end position="526"/>
    </location>
</feature>
<evidence type="ECO:0000256" key="6">
    <source>
        <dbReference type="ARBA" id="ARBA00023136"/>
    </source>
</evidence>
<feature type="repeat" description="ANK" evidence="7">
    <location>
        <begin position="166"/>
        <end position="198"/>
    </location>
</feature>
<evidence type="ECO:0000256" key="4">
    <source>
        <dbReference type="ARBA" id="ARBA00022989"/>
    </source>
</evidence>
<evidence type="ECO:0000313" key="10">
    <source>
        <dbReference type="EMBL" id="KAE8667895.1"/>
    </source>
</evidence>
<evidence type="ECO:0000259" key="9">
    <source>
        <dbReference type="Pfam" id="PF13962"/>
    </source>
</evidence>
<sequence length="527" mass="58164">MSCDSHPVESIDYMDAPLYEAAERGDIEGFHNRARFELEPLRINTKGQTLLHVAARHGHSTVVKFLIEYQAGTVRCDPEQQETGEDAVRTMLRRTDHESNTALHIAVQYGHRGVVQELLEPEHPDFPYSVNGKQESPLYIASRRGDGPLLDMMLQKLKSVAHGGPHGRTALHAAAMAGDAEAARVILERRGNLTKERDEDGHTPLHYAAHLGHSCVVEELLEWDKSAAYVTDKKWEMTPLLMAARQGHGQIVTKILSVCPDCCEKVDKIGWNLLHFVALRNSPFYLSRSIFKYGIVAGQSRSVRNLVGAKDVHGITPQQVYDASPFNVFAVWKVYNNTPSKNMVSPNSNFIMFIEEIGRLSEDIGKEVVAERPVRPIVLRNVSADRLEKARDAHLVVAALIATVTFAAAITVPGGYNSDEGEDQGTPLLIRDSAFQAFVVSNALAFVFSLCAVATHFDTLPPVSSSTRDPPSLVVAARNLYYAMVATTVAFSTGTYVVLKPFPWLAITSCIIGVSFLFPRALYALFD</sequence>
<dbReference type="InterPro" id="IPR026961">
    <property type="entry name" value="PGG_dom"/>
</dbReference>
<feature type="repeat" description="ANK" evidence="7">
    <location>
        <begin position="200"/>
        <end position="222"/>
    </location>
</feature>
<dbReference type="PANTHER" id="PTHR24186">
    <property type="entry name" value="PROTEIN PHOSPHATASE 1 REGULATORY SUBUNIT"/>
    <property type="match status" value="1"/>
</dbReference>
<feature type="repeat" description="ANK" evidence="7">
    <location>
        <begin position="46"/>
        <end position="78"/>
    </location>
</feature>
<dbReference type="Pfam" id="PF13962">
    <property type="entry name" value="PGG"/>
    <property type="match status" value="1"/>
</dbReference>
<evidence type="ECO:0000256" key="8">
    <source>
        <dbReference type="SAM" id="Phobius"/>
    </source>
</evidence>
<dbReference type="Gene3D" id="1.25.40.20">
    <property type="entry name" value="Ankyrin repeat-containing domain"/>
    <property type="match status" value="2"/>
</dbReference>
<dbReference type="PANTHER" id="PTHR24186:SF53">
    <property type="entry name" value="PGG DOMAIN-CONTAINING PROTEIN"/>
    <property type="match status" value="1"/>
</dbReference>
<organism evidence="10 11">
    <name type="scientific">Hibiscus syriacus</name>
    <name type="common">Rose of Sharon</name>
    <dbReference type="NCBI Taxonomy" id="106335"/>
    <lineage>
        <taxon>Eukaryota</taxon>
        <taxon>Viridiplantae</taxon>
        <taxon>Streptophyta</taxon>
        <taxon>Embryophyta</taxon>
        <taxon>Tracheophyta</taxon>
        <taxon>Spermatophyta</taxon>
        <taxon>Magnoliopsida</taxon>
        <taxon>eudicotyledons</taxon>
        <taxon>Gunneridae</taxon>
        <taxon>Pentapetalae</taxon>
        <taxon>rosids</taxon>
        <taxon>malvids</taxon>
        <taxon>Malvales</taxon>
        <taxon>Malvaceae</taxon>
        <taxon>Malvoideae</taxon>
        <taxon>Hibiscus</taxon>
    </lineage>
</organism>
<protein>
    <recommendedName>
        <fullName evidence="9">PGG domain-containing protein</fullName>
    </recommendedName>
</protein>
<dbReference type="SUPFAM" id="SSF48403">
    <property type="entry name" value="Ankyrin repeat"/>
    <property type="match status" value="1"/>
</dbReference>
<dbReference type="AlphaFoldDB" id="A0A6A2XLL1"/>
<keyword evidence="2 8" id="KW-0812">Transmembrane</keyword>
<keyword evidence="4 8" id="KW-1133">Transmembrane helix</keyword>
<dbReference type="GO" id="GO:0005886">
    <property type="term" value="C:plasma membrane"/>
    <property type="evidence" value="ECO:0007669"/>
    <property type="project" value="TreeGrafter"/>
</dbReference>
<keyword evidence="11" id="KW-1185">Reference proteome</keyword>
<evidence type="ECO:0000313" key="11">
    <source>
        <dbReference type="Proteomes" id="UP000436088"/>
    </source>
</evidence>
<dbReference type="Pfam" id="PF12796">
    <property type="entry name" value="Ank_2"/>
    <property type="match status" value="2"/>
</dbReference>
<evidence type="ECO:0000256" key="2">
    <source>
        <dbReference type="ARBA" id="ARBA00022692"/>
    </source>
</evidence>
<feature type="transmembrane region" description="Helical" evidence="8">
    <location>
        <begin position="480"/>
        <end position="499"/>
    </location>
</feature>
<feature type="transmembrane region" description="Helical" evidence="8">
    <location>
        <begin position="395"/>
        <end position="416"/>
    </location>
</feature>
<accession>A0A6A2XLL1</accession>
<comment type="caution">
    <text evidence="10">The sequence shown here is derived from an EMBL/GenBank/DDBJ whole genome shotgun (WGS) entry which is preliminary data.</text>
</comment>
<keyword evidence="6 8" id="KW-0472">Membrane</keyword>
<dbReference type="InterPro" id="IPR036770">
    <property type="entry name" value="Ankyrin_rpt-contain_sf"/>
</dbReference>
<name>A0A6A2XLL1_HIBSY</name>
<dbReference type="InterPro" id="IPR002110">
    <property type="entry name" value="Ankyrin_rpt"/>
</dbReference>
<feature type="domain" description="PGG" evidence="9">
    <location>
        <begin position="386"/>
        <end position="498"/>
    </location>
</feature>
<proteinExistence type="predicted"/>
<dbReference type="Proteomes" id="UP000436088">
    <property type="component" value="Unassembled WGS sequence"/>
</dbReference>
<comment type="subcellular location">
    <subcellularLocation>
        <location evidence="1">Membrane</location>
        <topology evidence="1">Multi-pass membrane protein</topology>
    </subcellularLocation>
</comment>
<evidence type="ECO:0000256" key="3">
    <source>
        <dbReference type="ARBA" id="ARBA00022737"/>
    </source>
</evidence>
<dbReference type="EMBL" id="VEPZ02001563">
    <property type="protein sequence ID" value="KAE8667895.1"/>
    <property type="molecule type" value="Genomic_DNA"/>
</dbReference>